<dbReference type="AlphaFoldDB" id="A0A9J6FD00"/>
<keyword evidence="5" id="KW-0325">Glycoprotein</keyword>
<reference evidence="7 8" key="1">
    <citation type="journal article" date="2020" name="Cell">
        <title>Large-Scale Comparative Analyses of Tick Genomes Elucidate Their Genetic Diversity and Vector Capacities.</title>
        <authorList>
            <consortium name="Tick Genome and Microbiome Consortium (TIGMIC)"/>
            <person name="Jia N."/>
            <person name="Wang J."/>
            <person name="Shi W."/>
            <person name="Du L."/>
            <person name="Sun Y."/>
            <person name="Zhan W."/>
            <person name="Jiang J.F."/>
            <person name="Wang Q."/>
            <person name="Zhang B."/>
            <person name="Ji P."/>
            <person name="Bell-Sakyi L."/>
            <person name="Cui X.M."/>
            <person name="Yuan T.T."/>
            <person name="Jiang B.G."/>
            <person name="Yang W.F."/>
            <person name="Lam T.T."/>
            <person name="Chang Q.C."/>
            <person name="Ding S.J."/>
            <person name="Wang X.J."/>
            <person name="Zhu J.G."/>
            <person name="Ruan X.D."/>
            <person name="Zhao L."/>
            <person name="Wei J.T."/>
            <person name="Ye R.Z."/>
            <person name="Que T.C."/>
            <person name="Du C.H."/>
            <person name="Zhou Y.H."/>
            <person name="Cheng J.X."/>
            <person name="Dai P.F."/>
            <person name="Guo W.B."/>
            <person name="Han X.H."/>
            <person name="Huang E.J."/>
            <person name="Li L.F."/>
            <person name="Wei W."/>
            <person name="Gao Y.C."/>
            <person name="Liu J.Z."/>
            <person name="Shao H.Z."/>
            <person name="Wang X."/>
            <person name="Wang C.C."/>
            <person name="Yang T.C."/>
            <person name="Huo Q.B."/>
            <person name="Li W."/>
            <person name="Chen H.Y."/>
            <person name="Chen S.E."/>
            <person name="Zhou L.G."/>
            <person name="Ni X.B."/>
            <person name="Tian J.H."/>
            <person name="Sheng Y."/>
            <person name="Liu T."/>
            <person name="Pan Y.S."/>
            <person name="Xia L.Y."/>
            <person name="Li J."/>
            <person name="Zhao F."/>
            <person name="Cao W.C."/>
        </authorList>
    </citation>
    <scope>NUCLEOTIDE SEQUENCE [LARGE SCALE GENOMIC DNA]</scope>
    <source>
        <strain evidence="7">HaeL-2018</strain>
    </source>
</reference>
<keyword evidence="8" id="KW-1185">Reference proteome</keyword>
<comment type="cofactor">
    <cofactor evidence="1">
        <name>Ca(2+)</name>
        <dbReference type="ChEBI" id="CHEBI:29108"/>
    </cofactor>
</comment>
<evidence type="ECO:0000259" key="6">
    <source>
        <dbReference type="Pfam" id="PF00884"/>
    </source>
</evidence>
<dbReference type="Gene3D" id="3.40.720.10">
    <property type="entry name" value="Alkaline Phosphatase, subunit A"/>
    <property type="match status" value="1"/>
</dbReference>
<dbReference type="Pfam" id="PF00884">
    <property type="entry name" value="Sulfatase"/>
    <property type="match status" value="1"/>
</dbReference>
<gene>
    <name evidence="7" type="ORF">HPB48_020234</name>
</gene>
<dbReference type="InterPro" id="IPR000917">
    <property type="entry name" value="Sulfatase_N"/>
</dbReference>
<dbReference type="GO" id="GO:0046872">
    <property type="term" value="F:metal ion binding"/>
    <property type="evidence" value="ECO:0007669"/>
    <property type="project" value="UniProtKB-KW"/>
</dbReference>
<evidence type="ECO:0000256" key="1">
    <source>
        <dbReference type="ARBA" id="ARBA00001913"/>
    </source>
</evidence>
<keyword evidence="3" id="KW-0479">Metal-binding</keyword>
<protein>
    <recommendedName>
        <fullName evidence="6">Sulfatase N-terminal domain-containing protein</fullName>
    </recommendedName>
</protein>
<comment type="caution">
    <text evidence="7">The sequence shown here is derived from an EMBL/GenBank/DDBJ whole genome shotgun (WGS) entry which is preliminary data.</text>
</comment>
<dbReference type="InterPro" id="IPR017850">
    <property type="entry name" value="Alkaline_phosphatase_core_sf"/>
</dbReference>
<dbReference type="PANTHER" id="PTHR10342">
    <property type="entry name" value="ARYLSULFATASE"/>
    <property type="match status" value="1"/>
</dbReference>
<evidence type="ECO:0000256" key="5">
    <source>
        <dbReference type="ARBA" id="ARBA00023180"/>
    </source>
</evidence>
<dbReference type="OrthoDB" id="6503793at2759"/>
<evidence type="ECO:0000256" key="2">
    <source>
        <dbReference type="ARBA" id="ARBA00008779"/>
    </source>
</evidence>
<organism evidence="7 8">
    <name type="scientific">Haemaphysalis longicornis</name>
    <name type="common">Bush tick</name>
    <dbReference type="NCBI Taxonomy" id="44386"/>
    <lineage>
        <taxon>Eukaryota</taxon>
        <taxon>Metazoa</taxon>
        <taxon>Ecdysozoa</taxon>
        <taxon>Arthropoda</taxon>
        <taxon>Chelicerata</taxon>
        <taxon>Arachnida</taxon>
        <taxon>Acari</taxon>
        <taxon>Parasitiformes</taxon>
        <taxon>Ixodida</taxon>
        <taxon>Ixodoidea</taxon>
        <taxon>Ixodidae</taxon>
        <taxon>Haemaphysalinae</taxon>
        <taxon>Haemaphysalis</taxon>
    </lineage>
</organism>
<dbReference type="Proteomes" id="UP000821853">
    <property type="component" value="Chromosome 1"/>
</dbReference>
<dbReference type="InterPro" id="IPR047115">
    <property type="entry name" value="ARSB"/>
</dbReference>
<dbReference type="EMBL" id="JABSTR010000001">
    <property type="protein sequence ID" value="KAH9360755.1"/>
    <property type="molecule type" value="Genomic_DNA"/>
</dbReference>
<keyword evidence="4" id="KW-0106">Calcium</keyword>
<evidence type="ECO:0000256" key="4">
    <source>
        <dbReference type="ARBA" id="ARBA00022837"/>
    </source>
</evidence>
<dbReference type="GO" id="GO:0008484">
    <property type="term" value="F:sulfuric ester hydrolase activity"/>
    <property type="evidence" value="ECO:0007669"/>
    <property type="project" value="InterPro"/>
</dbReference>
<feature type="domain" description="Sulfatase N-terminal" evidence="6">
    <location>
        <begin position="217"/>
        <end position="281"/>
    </location>
</feature>
<dbReference type="PANTHER" id="PTHR10342:SF273">
    <property type="entry name" value="RE14504P"/>
    <property type="match status" value="1"/>
</dbReference>
<dbReference type="SUPFAM" id="SSF53649">
    <property type="entry name" value="Alkaline phosphatase-like"/>
    <property type="match status" value="1"/>
</dbReference>
<evidence type="ECO:0000313" key="8">
    <source>
        <dbReference type="Proteomes" id="UP000821853"/>
    </source>
</evidence>
<accession>A0A9J6FD00</accession>
<name>A0A9J6FD00_HAELO</name>
<dbReference type="VEuPathDB" id="VectorBase:HLOH_059923"/>
<proteinExistence type="inferred from homology"/>
<sequence length="319" mass="35134">MGDFTGHIQAIDGFQGYNGNLTVGLAEKLCLEIANLRGDCEGSRRGPQRKRWWDSEIKEALEKHRAANREHSVRKVSRCTATVRNIVCLRRSANAARYRRYRGNSPPHTRRHKDAVPDCAAAITRRGASSATHDEGRPCHWRNYRTGRRMLQVVWPSAPPGAQQQLWRWRPVDGGWAVAEDMEVSRVAFLAMCLVLAALVTGAAWAVRQQDGDAGHPHIVFVLADDLGWNDVSYHGCPQIRTPNIDALAWNGIRLRRYYAQPLCTPSRAALLSGRYPINLGKGACTVLPGALAAPPSAGLKEFPAPCSVPFTPQSGGTC</sequence>
<evidence type="ECO:0000313" key="7">
    <source>
        <dbReference type="EMBL" id="KAH9360755.1"/>
    </source>
</evidence>
<comment type="similarity">
    <text evidence="2">Belongs to the sulfatase family.</text>
</comment>
<evidence type="ECO:0000256" key="3">
    <source>
        <dbReference type="ARBA" id="ARBA00022723"/>
    </source>
</evidence>